<sequence length="216" mass="23992">MDISYLGHSSFKIKGRTVTLITDPFDSENVGIKFPKTEADIVTISHEHKDHNSLEKVDGVKNVIRGVGEYEIAGVSIVGISSFHDDKEGTLRGKNIIYAIEMDDLRVVHMGDLGHELSDKIADSMGDIDILMIPVGGFYTIGPKEAAEIVKKLEPSFTIPMHFQDTGLNSAIYKDLAKVDDFLEDVGYEVEKTTKLSIKKELINEDISKVVILERK</sequence>
<gene>
    <name evidence="1" type="ORF">A2628_00800</name>
</gene>
<dbReference type="PANTHER" id="PTHR42967">
    <property type="entry name" value="METAL DEPENDENT HYDROLASE"/>
    <property type="match status" value="1"/>
</dbReference>
<protein>
    <recommendedName>
        <fullName evidence="3">Lactamase</fullName>
    </recommendedName>
</protein>
<dbReference type="Gene3D" id="3.60.15.10">
    <property type="entry name" value="Ribonuclease Z/Hydroxyacylglutathione hydrolase-like"/>
    <property type="match status" value="1"/>
</dbReference>
<accession>A0A1F7YJ78</accession>
<dbReference type="PANTHER" id="PTHR42967:SF1">
    <property type="entry name" value="MBL FOLD METALLO-HYDROLASE"/>
    <property type="match status" value="1"/>
</dbReference>
<dbReference type="Proteomes" id="UP000179221">
    <property type="component" value="Unassembled WGS sequence"/>
</dbReference>
<dbReference type="SUPFAM" id="SSF56281">
    <property type="entry name" value="Metallo-hydrolase/oxidoreductase"/>
    <property type="match status" value="1"/>
</dbReference>
<reference evidence="1 2" key="1">
    <citation type="journal article" date="2016" name="Nat. Commun.">
        <title>Thousands of microbial genomes shed light on interconnected biogeochemical processes in an aquifer system.</title>
        <authorList>
            <person name="Anantharaman K."/>
            <person name="Brown C.T."/>
            <person name="Hug L.A."/>
            <person name="Sharon I."/>
            <person name="Castelle C.J."/>
            <person name="Probst A.J."/>
            <person name="Thomas B.C."/>
            <person name="Singh A."/>
            <person name="Wilkins M.J."/>
            <person name="Karaoz U."/>
            <person name="Brodie E.L."/>
            <person name="Williams K.H."/>
            <person name="Hubbard S.S."/>
            <person name="Banfield J.F."/>
        </authorList>
    </citation>
    <scope>NUCLEOTIDE SEQUENCE [LARGE SCALE GENOMIC DNA]</scope>
</reference>
<evidence type="ECO:0008006" key="3">
    <source>
        <dbReference type="Google" id="ProtNLM"/>
    </source>
</evidence>
<dbReference type="Pfam" id="PF13483">
    <property type="entry name" value="Lactamase_B_3"/>
    <property type="match status" value="1"/>
</dbReference>
<comment type="caution">
    <text evidence="1">The sequence shown here is derived from an EMBL/GenBank/DDBJ whole genome shotgun (WGS) entry which is preliminary data.</text>
</comment>
<dbReference type="AlphaFoldDB" id="A0A1F7YJ78"/>
<name>A0A1F7YJ78_9BACT</name>
<proteinExistence type="predicted"/>
<dbReference type="InterPro" id="IPR036866">
    <property type="entry name" value="RibonucZ/Hydroxyglut_hydro"/>
</dbReference>
<dbReference type="EMBL" id="MGGL01000004">
    <property type="protein sequence ID" value="OGM27327.1"/>
    <property type="molecule type" value="Genomic_DNA"/>
</dbReference>
<organism evidence="1 2">
    <name type="scientific">Candidatus Woesebacteria bacterium RIFCSPHIGHO2_01_FULL_40_22</name>
    <dbReference type="NCBI Taxonomy" id="1802499"/>
    <lineage>
        <taxon>Bacteria</taxon>
        <taxon>Candidatus Woeseibacteriota</taxon>
    </lineage>
</organism>
<evidence type="ECO:0000313" key="2">
    <source>
        <dbReference type="Proteomes" id="UP000179221"/>
    </source>
</evidence>
<evidence type="ECO:0000313" key="1">
    <source>
        <dbReference type="EMBL" id="OGM27327.1"/>
    </source>
</evidence>